<evidence type="ECO:0000259" key="9">
    <source>
        <dbReference type="PROSITE" id="PS51294"/>
    </source>
</evidence>
<evidence type="ECO:0000256" key="3">
    <source>
        <dbReference type="ARBA" id="ARBA00023015"/>
    </source>
</evidence>
<keyword evidence="5" id="KW-0804">Transcription</keyword>
<proteinExistence type="predicted"/>
<dbReference type="PANTHER" id="PTHR47999:SF107">
    <property type="entry name" value="TRANSCRIPTION FACTOR MYB114-LIKE"/>
    <property type="match status" value="1"/>
</dbReference>
<gene>
    <name evidence="10" type="primary">TaC1-A1</name>
</gene>
<protein>
    <submittedName>
        <fullName evidence="10">TaC1-A1 protein</fullName>
    </submittedName>
</protein>
<evidence type="ECO:0000256" key="2">
    <source>
        <dbReference type="ARBA" id="ARBA00022737"/>
    </source>
</evidence>
<dbReference type="SUPFAM" id="SSF46689">
    <property type="entry name" value="Homeodomain-like"/>
    <property type="match status" value="1"/>
</dbReference>
<dbReference type="AlphaFoldDB" id="A0A0C6G149"/>
<dbReference type="InterPro" id="IPR015495">
    <property type="entry name" value="Myb_TF_plants"/>
</dbReference>
<evidence type="ECO:0000259" key="8">
    <source>
        <dbReference type="PROSITE" id="PS50090"/>
    </source>
</evidence>
<dbReference type="InterPro" id="IPR017930">
    <property type="entry name" value="Myb_dom"/>
</dbReference>
<sequence>MGRRACCAKEGVKRGAWTSKEDEILASYVKAHGEGRWRELPQRAGLRRCGKSCRLRWLNYLRPNIKRGNISDDEEELIVRLHGLLGNRWSIIAGRLPGRTDNEIKNYWNSTLGRKALPARPTIAAARTVVATPVASGSSSSTGSAAAPLSTSVPALLHAAAPSSLAAAVWAPKPVRCTGGLFFRREQETPPPAPVVEETRAGGEEGDACSGSSSSETSSAEPCSSGSGGGDWMDDVRALASFLESDEEWLKSLHMAG</sequence>
<dbReference type="Gene3D" id="1.10.10.60">
    <property type="entry name" value="Homeodomain-like"/>
    <property type="match status" value="2"/>
</dbReference>
<feature type="domain" description="HTH myb-type" evidence="9">
    <location>
        <begin position="9"/>
        <end position="61"/>
    </location>
</feature>
<keyword evidence="3" id="KW-0805">Transcription regulation</keyword>
<dbReference type="GO" id="GO:0003677">
    <property type="term" value="F:DNA binding"/>
    <property type="evidence" value="ECO:0007669"/>
    <property type="project" value="UniProtKB-KW"/>
</dbReference>
<feature type="domain" description="HTH myb-type" evidence="9">
    <location>
        <begin position="62"/>
        <end position="116"/>
    </location>
</feature>
<dbReference type="PANTHER" id="PTHR47999">
    <property type="entry name" value="TRANSCRIPTION FACTOR MYB8-RELATED-RELATED"/>
    <property type="match status" value="1"/>
</dbReference>
<keyword evidence="4" id="KW-0238">DNA-binding</keyword>
<dbReference type="SMART" id="SM00717">
    <property type="entry name" value="SANT"/>
    <property type="match status" value="2"/>
</dbReference>
<dbReference type="CDD" id="cd00167">
    <property type="entry name" value="SANT"/>
    <property type="match status" value="2"/>
</dbReference>
<evidence type="ECO:0000256" key="6">
    <source>
        <dbReference type="ARBA" id="ARBA00023242"/>
    </source>
</evidence>
<evidence type="ECO:0000313" key="10">
    <source>
        <dbReference type="EMBL" id="BAQ53912.1"/>
    </source>
</evidence>
<accession>A0A0C6G149</accession>
<feature type="region of interest" description="Disordered" evidence="7">
    <location>
        <begin position="185"/>
        <end position="231"/>
    </location>
</feature>
<feature type="compositionally biased region" description="Low complexity" evidence="7">
    <location>
        <begin position="208"/>
        <end position="225"/>
    </location>
</feature>
<evidence type="ECO:0000256" key="7">
    <source>
        <dbReference type="SAM" id="MobiDB-lite"/>
    </source>
</evidence>
<organism evidence="10">
    <name type="scientific">Triticum aestivum</name>
    <name type="common">Wheat</name>
    <dbReference type="NCBI Taxonomy" id="4565"/>
    <lineage>
        <taxon>Eukaryota</taxon>
        <taxon>Viridiplantae</taxon>
        <taxon>Streptophyta</taxon>
        <taxon>Embryophyta</taxon>
        <taxon>Tracheophyta</taxon>
        <taxon>Spermatophyta</taxon>
        <taxon>Magnoliopsida</taxon>
        <taxon>Liliopsida</taxon>
        <taxon>Poales</taxon>
        <taxon>Poaceae</taxon>
        <taxon>BOP clade</taxon>
        <taxon>Pooideae</taxon>
        <taxon>Triticodae</taxon>
        <taxon>Triticeae</taxon>
        <taxon>Triticinae</taxon>
        <taxon>Triticum</taxon>
    </lineage>
</organism>
<feature type="domain" description="Myb-like" evidence="8">
    <location>
        <begin position="9"/>
        <end position="61"/>
    </location>
</feature>
<dbReference type="FunFam" id="1.10.10.60:FF:000015">
    <property type="entry name" value="Transcription factor RAX3"/>
    <property type="match status" value="1"/>
</dbReference>
<dbReference type="GO" id="GO:0005634">
    <property type="term" value="C:nucleus"/>
    <property type="evidence" value="ECO:0007669"/>
    <property type="project" value="UniProtKB-SubCell"/>
</dbReference>
<dbReference type="InterPro" id="IPR009057">
    <property type="entry name" value="Homeodomain-like_sf"/>
</dbReference>
<dbReference type="InterPro" id="IPR001005">
    <property type="entry name" value="SANT/Myb"/>
</dbReference>
<evidence type="ECO:0000256" key="5">
    <source>
        <dbReference type="ARBA" id="ARBA00023163"/>
    </source>
</evidence>
<keyword evidence="6" id="KW-0539">Nucleus</keyword>
<dbReference type="Pfam" id="PF00249">
    <property type="entry name" value="Myb_DNA-binding"/>
    <property type="match status" value="2"/>
</dbReference>
<dbReference type="PROSITE" id="PS50090">
    <property type="entry name" value="MYB_LIKE"/>
    <property type="match status" value="2"/>
</dbReference>
<dbReference type="PROSITE" id="PS51294">
    <property type="entry name" value="HTH_MYB"/>
    <property type="match status" value="2"/>
</dbReference>
<dbReference type="EMBL" id="AB983540">
    <property type="protein sequence ID" value="BAQ53912.1"/>
    <property type="molecule type" value="Genomic_DNA"/>
</dbReference>
<keyword evidence="2" id="KW-0677">Repeat</keyword>
<comment type="subcellular location">
    <subcellularLocation>
        <location evidence="1">Nucleus</location>
    </subcellularLocation>
</comment>
<name>A0A0C6G149_WHEAT</name>
<evidence type="ECO:0000256" key="4">
    <source>
        <dbReference type="ARBA" id="ARBA00023125"/>
    </source>
</evidence>
<evidence type="ECO:0000256" key="1">
    <source>
        <dbReference type="ARBA" id="ARBA00004123"/>
    </source>
</evidence>
<feature type="domain" description="Myb-like" evidence="8">
    <location>
        <begin position="62"/>
        <end position="112"/>
    </location>
</feature>
<reference evidence="10" key="1">
    <citation type="submission" date="2014-08" db="EMBL/GenBank/DDBJ databases">
        <title>Characterization of wheat C1 genes.</title>
        <authorList>
            <person name="Himi E."/>
        </authorList>
    </citation>
    <scope>NUCLEOTIDE SEQUENCE</scope>
</reference>